<evidence type="ECO:0008006" key="4">
    <source>
        <dbReference type="Google" id="ProtNLM"/>
    </source>
</evidence>
<comment type="caution">
    <text evidence="2">The sequence shown here is derived from an EMBL/GenBank/DDBJ whole genome shotgun (WGS) entry which is preliminary data.</text>
</comment>
<sequence>MRHLVLAALILAWPALAAAQHWATREVCTVDTPAIHADLFTAPGIDALREQARQIPNNTGRYWQITAPSGAVSHLHGTFHTSDRHILDLPPRVRADIARSRLVAVEVDFTAPTRRHIRALGDRDQIWRDARSNFKFDTVGLPPRITSMIRSRTSGLGWTPEAPDYLTFGGLAELLLPDPCSDFTAGVIPFQDALIQTLGHIAGADLLGLEPRDAFRATLDRRDRQDTAIAILAVYGAYLTPMTDNRPRATNIAMYLRGELGLMSLTDRAFLQTQFGQADGSQLQSIVDDYMLRERNETFLATARDALDTGGVFMAIGSAHLPGTTGMIELLRAAGFTVTRIPLPGEAP</sequence>
<dbReference type="Proteomes" id="UP000036938">
    <property type="component" value="Unassembled WGS sequence"/>
</dbReference>
<dbReference type="RefSeq" id="WP_050530437.1">
    <property type="nucleotide sequence ID" value="NZ_AQQZ01000003.1"/>
</dbReference>
<dbReference type="Pfam" id="PF01963">
    <property type="entry name" value="TraB_PrgY_gumN"/>
    <property type="match status" value="1"/>
</dbReference>
<evidence type="ECO:0000313" key="2">
    <source>
        <dbReference type="EMBL" id="KNG94280.1"/>
    </source>
</evidence>
<proteinExistence type="predicted"/>
<gene>
    <name evidence="2" type="ORF">ATO11_08725</name>
</gene>
<evidence type="ECO:0000313" key="3">
    <source>
        <dbReference type="Proteomes" id="UP000036938"/>
    </source>
</evidence>
<dbReference type="InterPro" id="IPR002816">
    <property type="entry name" value="TraB/PrgY/GumN_fam"/>
</dbReference>
<dbReference type="EMBL" id="AQQZ01000003">
    <property type="protein sequence ID" value="KNG94280.1"/>
    <property type="molecule type" value="Genomic_DNA"/>
</dbReference>
<evidence type="ECO:0000256" key="1">
    <source>
        <dbReference type="SAM" id="SignalP"/>
    </source>
</evidence>
<keyword evidence="1" id="KW-0732">Signal</keyword>
<name>A0A0L1JRA5_9RHOB</name>
<dbReference type="AlphaFoldDB" id="A0A0L1JRA5"/>
<keyword evidence="3" id="KW-1185">Reference proteome</keyword>
<organism evidence="2 3">
    <name type="scientific">Pseudaestuariivita atlantica</name>
    <dbReference type="NCBI Taxonomy" id="1317121"/>
    <lineage>
        <taxon>Bacteria</taxon>
        <taxon>Pseudomonadati</taxon>
        <taxon>Pseudomonadota</taxon>
        <taxon>Alphaproteobacteria</taxon>
        <taxon>Rhodobacterales</taxon>
        <taxon>Paracoccaceae</taxon>
        <taxon>Pseudaestuariivita</taxon>
    </lineage>
</organism>
<reference evidence="2 3" key="1">
    <citation type="journal article" date="2015" name="Int. J. Syst. Evol. Microbiol.">
        <title>Aestuariivita atlantica sp. nov., isolated from deep sea sediment of the Atlantic Ocean.</title>
        <authorList>
            <person name="Li G."/>
            <person name="Lai Q."/>
            <person name="Du Y."/>
            <person name="Liu X."/>
            <person name="Sun F."/>
            <person name="Shao Z."/>
        </authorList>
    </citation>
    <scope>NUCLEOTIDE SEQUENCE [LARGE SCALE GENOMIC DNA]</scope>
    <source>
        <strain evidence="2 3">22II-S11-z3</strain>
    </source>
</reference>
<dbReference type="STRING" id="1317121.ATO11_08725"/>
<dbReference type="OrthoDB" id="9806326at2"/>
<dbReference type="CDD" id="cd14789">
    <property type="entry name" value="Tiki"/>
    <property type="match status" value="1"/>
</dbReference>
<accession>A0A0L1JRA5</accession>
<feature type="chain" id="PRO_5005553829" description="Polysaccharide biosynthesis protein GumN" evidence="1">
    <location>
        <begin position="18"/>
        <end position="348"/>
    </location>
</feature>
<feature type="signal peptide" evidence="1">
    <location>
        <begin position="1"/>
        <end position="17"/>
    </location>
</feature>
<protein>
    <recommendedName>
        <fullName evidence="4">Polysaccharide biosynthesis protein GumN</fullName>
    </recommendedName>
</protein>